<reference evidence="2 3" key="1">
    <citation type="submission" date="2018-08" db="EMBL/GenBank/DDBJ databases">
        <title>A genome reference for cultivated species of the human gut microbiota.</title>
        <authorList>
            <person name="Zou Y."/>
            <person name="Xue W."/>
            <person name="Luo G."/>
        </authorList>
    </citation>
    <scope>NUCLEOTIDE SEQUENCE [LARGE SCALE GENOMIC DNA]</scope>
    <source>
        <strain evidence="2 3">OF03-9BH</strain>
    </source>
</reference>
<evidence type="ECO:0000313" key="2">
    <source>
        <dbReference type="EMBL" id="RGX76293.1"/>
    </source>
</evidence>
<protein>
    <submittedName>
        <fullName evidence="2">Uncharacterized protein</fullName>
    </submittedName>
</protein>
<accession>A0A413GYW5</accession>
<evidence type="ECO:0000256" key="1">
    <source>
        <dbReference type="SAM" id="MobiDB-lite"/>
    </source>
</evidence>
<name>A0A413GYW5_9BACE</name>
<proteinExistence type="predicted"/>
<sequence length="73" mass="8186">MNNKTIKEKYLPPTIEVIEMESEESVMTGSNINGYQPGGGALPSSRTRTTNRYSTSQFSELEDMINDLLTIQK</sequence>
<feature type="compositionally biased region" description="Low complexity" evidence="1">
    <location>
        <begin position="44"/>
        <end position="54"/>
    </location>
</feature>
<feature type="region of interest" description="Disordered" evidence="1">
    <location>
        <begin position="28"/>
        <end position="54"/>
    </location>
</feature>
<evidence type="ECO:0000313" key="3">
    <source>
        <dbReference type="Proteomes" id="UP000286075"/>
    </source>
</evidence>
<comment type="caution">
    <text evidence="2">The sequence shown here is derived from an EMBL/GenBank/DDBJ whole genome shotgun (WGS) entry which is preliminary data.</text>
</comment>
<dbReference type="Proteomes" id="UP000286075">
    <property type="component" value="Unassembled WGS sequence"/>
</dbReference>
<gene>
    <name evidence="2" type="ORF">DXA68_20220</name>
</gene>
<organism evidence="2 3">
    <name type="scientific">Bacteroides stercorirosoris</name>
    <dbReference type="NCBI Taxonomy" id="871324"/>
    <lineage>
        <taxon>Bacteria</taxon>
        <taxon>Pseudomonadati</taxon>
        <taxon>Bacteroidota</taxon>
        <taxon>Bacteroidia</taxon>
        <taxon>Bacteroidales</taxon>
        <taxon>Bacteroidaceae</taxon>
        <taxon>Bacteroides</taxon>
    </lineage>
</organism>
<dbReference type="EMBL" id="QSCF01000047">
    <property type="protein sequence ID" value="RGX76293.1"/>
    <property type="molecule type" value="Genomic_DNA"/>
</dbReference>
<dbReference type="AlphaFoldDB" id="A0A413GYW5"/>